<evidence type="ECO:0000256" key="1">
    <source>
        <dbReference type="SAM" id="MobiDB-lite"/>
    </source>
</evidence>
<sequence length="83" mass="9438">MWGVDYLSGYTPESSSGAVVQYGVIGRTRYDVEGYGDGRTGPEDLFEEEEEEQKEEEEEYVEMPDLKAMSPQPTPFHKLRGEV</sequence>
<organism evidence="2 3">
    <name type="scientific">Triparma verrucosa</name>
    <dbReference type="NCBI Taxonomy" id="1606542"/>
    <lineage>
        <taxon>Eukaryota</taxon>
        <taxon>Sar</taxon>
        <taxon>Stramenopiles</taxon>
        <taxon>Ochrophyta</taxon>
        <taxon>Bolidophyceae</taxon>
        <taxon>Parmales</taxon>
        <taxon>Triparmaceae</taxon>
        <taxon>Triparma</taxon>
    </lineage>
</organism>
<proteinExistence type="predicted"/>
<feature type="region of interest" description="Disordered" evidence="1">
    <location>
        <begin position="31"/>
        <end position="83"/>
    </location>
</feature>
<keyword evidence="3" id="KW-1185">Reference proteome</keyword>
<accession>A0A9W7CCS0</accession>
<comment type="caution">
    <text evidence="2">The sequence shown here is derived from an EMBL/GenBank/DDBJ whole genome shotgun (WGS) entry which is preliminary data.</text>
</comment>
<dbReference type="Proteomes" id="UP001165160">
    <property type="component" value="Unassembled WGS sequence"/>
</dbReference>
<evidence type="ECO:0000313" key="2">
    <source>
        <dbReference type="EMBL" id="GMI07445.1"/>
    </source>
</evidence>
<dbReference type="AlphaFoldDB" id="A0A9W7CCS0"/>
<gene>
    <name evidence="2" type="ORF">TrVE_jg8414</name>
</gene>
<feature type="compositionally biased region" description="Acidic residues" evidence="1">
    <location>
        <begin position="44"/>
        <end position="62"/>
    </location>
</feature>
<protein>
    <submittedName>
        <fullName evidence="2">Uncharacterized protein</fullName>
    </submittedName>
</protein>
<reference evidence="3" key="1">
    <citation type="journal article" date="2023" name="Commun. Biol.">
        <title>Genome analysis of Parmales, the sister group of diatoms, reveals the evolutionary specialization of diatoms from phago-mixotrophs to photoautotrophs.</title>
        <authorList>
            <person name="Ban H."/>
            <person name="Sato S."/>
            <person name="Yoshikawa S."/>
            <person name="Yamada K."/>
            <person name="Nakamura Y."/>
            <person name="Ichinomiya M."/>
            <person name="Sato N."/>
            <person name="Blanc-Mathieu R."/>
            <person name="Endo H."/>
            <person name="Kuwata A."/>
            <person name="Ogata H."/>
        </authorList>
    </citation>
    <scope>NUCLEOTIDE SEQUENCE [LARGE SCALE GENOMIC DNA]</scope>
    <source>
        <strain evidence="3">NIES 3699</strain>
    </source>
</reference>
<name>A0A9W7CCS0_9STRA</name>
<dbReference type="EMBL" id="BRXX01000365">
    <property type="protein sequence ID" value="GMI07445.1"/>
    <property type="molecule type" value="Genomic_DNA"/>
</dbReference>
<evidence type="ECO:0000313" key="3">
    <source>
        <dbReference type="Proteomes" id="UP001165160"/>
    </source>
</evidence>